<dbReference type="InterPro" id="IPR040758">
    <property type="entry name" value="PrmC_N"/>
</dbReference>
<dbReference type="EC" id="2.1.1.297" evidence="5"/>
<evidence type="ECO:0000256" key="3">
    <source>
        <dbReference type="ARBA" id="ARBA00022691"/>
    </source>
</evidence>
<evidence type="ECO:0000256" key="4">
    <source>
        <dbReference type="ARBA" id="ARBA00048391"/>
    </source>
</evidence>
<dbReference type="NCBIfam" id="TIGR03534">
    <property type="entry name" value="RF_mod_PrmC"/>
    <property type="match status" value="1"/>
</dbReference>
<dbReference type="GO" id="GO:0003676">
    <property type="term" value="F:nucleic acid binding"/>
    <property type="evidence" value="ECO:0007669"/>
    <property type="project" value="InterPro"/>
</dbReference>
<comment type="catalytic activity">
    <reaction evidence="4 5">
        <text>L-glutaminyl-[peptide chain release factor] + S-adenosyl-L-methionine = N(5)-methyl-L-glutaminyl-[peptide chain release factor] + S-adenosyl-L-homocysteine + H(+)</text>
        <dbReference type="Rhea" id="RHEA:42896"/>
        <dbReference type="Rhea" id="RHEA-COMP:10271"/>
        <dbReference type="Rhea" id="RHEA-COMP:10272"/>
        <dbReference type="ChEBI" id="CHEBI:15378"/>
        <dbReference type="ChEBI" id="CHEBI:30011"/>
        <dbReference type="ChEBI" id="CHEBI:57856"/>
        <dbReference type="ChEBI" id="CHEBI:59789"/>
        <dbReference type="ChEBI" id="CHEBI:61891"/>
        <dbReference type="EC" id="2.1.1.297"/>
    </reaction>
</comment>
<sequence length="289" mass="31255">MLSVLEIIKKTTDFFATKGIESARLDAELLIGHSLGLKRMQLYLQFERLLTEAELEKMRALVRRRAAREPLQYITGEVEWGGVKLKVDRRALIPRPETELLFEIALEVAGAARPETAATAENILDLGTGTGALALALAKARPDARVLAADASDDALALARENAAALSLDARVSFLKSDWFGAVPAGEKFDLIVSNPPYLTREEIAETEPEVRQFEPHSALVAADDGCADLLKIISGAPAFLKPGGVLALETGIAQHAALLAACADAGFARSESRQDLTKRDRFVIAWRG</sequence>
<dbReference type="InterPro" id="IPR002052">
    <property type="entry name" value="DNA_methylase_N6_adenine_CS"/>
</dbReference>
<dbReference type="PROSITE" id="PS00092">
    <property type="entry name" value="N6_MTASE"/>
    <property type="match status" value="1"/>
</dbReference>
<protein>
    <recommendedName>
        <fullName evidence="5">Release factor glutamine methyltransferase</fullName>
        <shortName evidence="5">RF MTase</shortName>
        <ecNumber evidence="5">2.1.1.297</ecNumber>
    </recommendedName>
    <alternativeName>
        <fullName evidence="5">N5-glutamine methyltransferase PrmC</fullName>
    </alternativeName>
    <alternativeName>
        <fullName evidence="5">Protein-(glutamine-N5) MTase PrmC</fullName>
    </alternativeName>
    <alternativeName>
        <fullName evidence="5">Protein-glutamine N-methyltransferase PrmC</fullName>
    </alternativeName>
</protein>
<dbReference type="InterPro" id="IPR019874">
    <property type="entry name" value="RF_methyltr_PrmC"/>
</dbReference>
<evidence type="ECO:0000256" key="1">
    <source>
        <dbReference type="ARBA" id="ARBA00022603"/>
    </source>
</evidence>
<gene>
    <name evidence="5 8" type="primary">prmC</name>
    <name evidence="8" type="ORF">CKA38_05045</name>
</gene>
<keyword evidence="1 5" id="KW-0489">Methyltransferase</keyword>
<dbReference type="Pfam" id="PF17827">
    <property type="entry name" value="PrmC_N"/>
    <property type="match status" value="1"/>
</dbReference>
<dbReference type="Proteomes" id="UP000244896">
    <property type="component" value="Chromosome"/>
</dbReference>
<evidence type="ECO:0000313" key="8">
    <source>
        <dbReference type="EMBL" id="AWI08704.1"/>
    </source>
</evidence>
<comment type="similarity">
    <text evidence="5">Belongs to the protein N5-glutamine methyltransferase family. PrmC subfamily.</text>
</comment>
<dbReference type="Gene3D" id="3.40.50.150">
    <property type="entry name" value="Vaccinia Virus protein VP39"/>
    <property type="match status" value="1"/>
</dbReference>
<feature type="domain" description="Release factor glutamine methyltransferase N-terminal" evidence="7">
    <location>
        <begin position="6"/>
        <end position="76"/>
    </location>
</feature>
<dbReference type="GO" id="GO:0032259">
    <property type="term" value="P:methylation"/>
    <property type="evidence" value="ECO:0007669"/>
    <property type="project" value="UniProtKB-KW"/>
</dbReference>
<dbReference type="Gene3D" id="1.10.8.10">
    <property type="entry name" value="DNA helicase RuvA subunit, C-terminal domain"/>
    <property type="match status" value="1"/>
</dbReference>
<evidence type="ECO:0000256" key="5">
    <source>
        <dbReference type="HAMAP-Rule" id="MF_02126"/>
    </source>
</evidence>
<feature type="binding site" evidence="5">
    <location>
        <position position="195"/>
    </location>
    <ligand>
        <name>S-adenosyl-L-methionine</name>
        <dbReference type="ChEBI" id="CHEBI:59789"/>
    </ligand>
</feature>
<evidence type="ECO:0000256" key="2">
    <source>
        <dbReference type="ARBA" id="ARBA00022679"/>
    </source>
</evidence>
<dbReference type="HAMAP" id="MF_02126">
    <property type="entry name" value="RF_methyltr_PrmC"/>
    <property type="match status" value="1"/>
</dbReference>
<dbReference type="PANTHER" id="PTHR18895:SF74">
    <property type="entry name" value="MTRF1L RELEASE FACTOR GLUTAMINE METHYLTRANSFERASE"/>
    <property type="match status" value="1"/>
</dbReference>
<dbReference type="RefSeq" id="WP_108824514.1">
    <property type="nucleotide sequence ID" value="NZ_CP023004.1"/>
</dbReference>
<dbReference type="SUPFAM" id="SSF53335">
    <property type="entry name" value="S-adenosyl-L-methionine-dependent methyltransferases"/>
    <property type="match status" value="1"/>
</dbReference>
<dbReference type="Pfam" id="PF05175">
    <property type="entry name" value="MTS"/>
    <property type="match status" value="1"/>
</dbReference>
<dbReference type="InterPro" id="IPR050320">
    <property type="entry name" value="N5-glutamine_MTase"/>
</dbReference>
<proteinExistence type="inferred from homology"/>
<dbReference type="KEGG" id="elut:CKA38_05045"/>
<reference evidence="8 9" key="1">
    <citation type="journal article" date="2018" name="Syst. Appl. Microbiol.">
        <title>Ereboglobus luteus gen. nov. sp. nov. from cockroach guts, and new insights into the oxygen relationship of the genera Opitutus and Didymococcus (Verrucomicrobia: Opitutaceae).</title>
        <authorList>
            <person name="Tegtmeier D."/>
            <person name="Belitz A."/>
            <person name="Radek R."/>
            <person name="Heimerl T."/>
            <person name="Brune A."/>
        </authorList>
    </citation>
    <scope>NUCLEOTIDE SEQUENCE [LARGE SCALE GENOMIC DNA]</scope>
    <source>
        <strain evidence="8 9">Ho45</strain>
    </source>
</reference>
<accession>A0A2U8E1Y7</accession>
<evidence type="ECO:0000259" key="7">
    <source>
        <dbReference type="Pfam" id="PF17827"/>
    </source>
</evidence>
<evidence type="ECO:0000259" key="6">
    <source>
        <dbReference type="Pfam" id="PF05175"/>
    </source>
</evidence>
<evidence type="ECO:0000313" key="9">
    <source>
        <dbReference type="Proteomes" id="UP000244896"/>
    </source>
</evidence>
<dbReference type="OrthoDB" id="9800643at2"/>
<dbReference type="InterPro" id="IPR007848">
    <property type="entry name" value="Small_mtfrase_dom"/>
</dbReference>
<feature type="binding site" evidence="5">
    <location>
        <begin position="195"/>
        <end position="198"/>
    </location>
    <ligand>
        <name>substrate</name>
    </ligand>
</feature>
<dbReference type="NCBIfam" id="TIGR00536">
    <property type="entry name" value="hemK_fam"/>
    <property type="match status" value="1"/>
</dbReference>
<comment type="function">
    <text evidence="5">Methylates the class 1 translation termination release factors RF1/PrfA and RF2/PrfB on the glutamine residue of the universally conserved GGQ motif.</text>
</comment>
<organism evidence="8 9">
    <name type="scientific">Ereboglobus luteus</name>
    <dbReference type="NCBI Taxonomy" id="1796921"/>
    <lineage>
        <taxon>Bacteria</taxon>
        <taxon>Pseudomonadati</taxon>
        <taxon>Verrucomicrobiota</taxon>
        <taxon>Opitutia</taxon>
        <taxon>Opitutales</taxon>
        <taxon>Opitutaceae</taxon>
        <taxon>Ereboglobus</taxon>
    </lineage>
</organism>
<dbReference type="EMBL" id="CP023004">
    <property type="protein sequence ID" value="AWI08704.1"/>
    <property type="molecule type" value="Genomic_DNA"/>
</dbReference>
<name>A0A2U8E1Y7_9BACT</name>
<dbReference type="GO" id="GO:0102559">
    <property type="term" value="F:peptide chain release factor N(5)-glutamine methyltransferase activity"/>
    <property type="evidence" value="ECO:0007669"/>
    <property type="project" value="UniProtKB-EC"/>
</dbReference>
<dbReference type="PANTHER" id="PTHR18895">
    <property type="entry name" value="HEMK METHYLTRANSFERASE"/>
    <property type="match status" value="1"/>
</dbReference>
<dbReference type="AlphaFoldDB" id="A0A2U8E1Y7"/>
<feature type="domain" description="Methyltransferase small" evidence="6">
    <location>
        <begin position="119"/>
        <end position="203"/>
    </location>
</feature>
<keyword evidence="2 5" id="KW-0808">Transferase</keyword>
<feature type="binding site" evidence="5">
    <location>
        <position position="179"/>
    </location>
    <ligand>
        <name>S-adenosyl-L-methionine</name>
        <dbReference type="ChEBI" id="CHEBI:59789"/>
    </ligand>
</feature>
<dbReference type="InterPro" id="IPR004556">
    <property type="entry name" value="HemK-like"/>
</dbReference>
<feature type="binding site" evidence="5">
    <location>
        <begin position="127"/>
        <end position="131"/>
    </location>
    <ligand>
        <name>S-adenosyl-L-methionine</name>
        <dbReference type="ChEBI" id="CHEBI:59789"/>
    </ligand>
</feature>
<keyword evidence="3 5" id="KW-0949">S-adenosyl-L-methionine</keyword>
<dbReference type="InterPro" id="IPR029063">
    <property type="entry name" value="SAM-dependent_MTases_sf"/>
</dbReference>
<feature type="binding site" evidence="5">
    <location>
        <position position="150"/>
    </location>
    <ligand>
        <name>S-adenosyl-L-methionine</name>
        <dbReference type="ChEBI" id="CHEBI:59789"/>
    </ligand>
</feature>
<keyword evidence="9" id="KW-1185">Reference proteome</keyword>